<keyword evidence="8" id="KW-1185">Reference proteome</keyword>
<gene>
    <name evidence="7" type="primary">lhgO</name>
    <name evidence="7" type="ORF">NQU54_39520</name>
</gene>
<evidence type="ECO:0000256" key="1">
    <source>
        <dbReference type="ARBA" id="ARBA00001974"/>
    </source>
</evidence>
<evidence type="ECO:0000256" key="3">
    <source>
        <dbReference type="ARBA" id="ARBA00022827"/>
    </source>
</evidence>
<dbReference type="InterPro" id="IPR006076">
    <property type="entry name" value="FAD-dep_OxRdtase"/>
</dbReference>
<sequence length="410" mass="43666">MTALDCDVLVIGGGIVGMSTAYAITRAAPGTRVTVLEKEAGPARHQTGRNSGVIHSGIYYRPGSLKARFAARGAAEMVKFCAEHGIPHEVTGKLIVATERSELPRLHGLVQRGRENGIPVRELGPAQIAEYEPWVRGLAAIHVGTTGVCDFGAVAARLARLAQDAGASVRYGARVRTIGRRPSAVAVRTADGTVLRARALVNCAGLHCDRVARLAGDDPGMRIVPFRGEYYELVPSRASLVNGLVYPVPDPAFPFLGVHLTRGIDGGVHIGPNAVPALAREGYAWHTVRPQELAGTLAYPGSWRIARRHWRYGAGELRRSLSKRAFTDAVRRLLPDVTADDLIAAPAGVRAQAVLPDGTLVDDFLISQSPRIVHVLNAPSPAATASLPIGREVARRVLETLGAGRVRGAR</sequence>
<evidence type="ECO:0000256" key="5">
    <source>
        <dbReference type="ARBA" id="ARBA00037941"/>
    </source>
</evidence>
<keyword evidence="2" id="KW-0285">Flavoprotein</keyword>
<feature type="domain" description="FAD dependent oxidoreductase" evidence="6">
    <location>
        <begin position="7"/>
        <end position="396"/>
    </location>
</feature>
<dbReference type="EC" id="1.1.3.-" evidence="7"/>
<comment type="caution">
    <text evidence="7">The sequence shown here is derived from an EMBL/GenBank/DDBJ whole genome shotgun (WGS) entry which is preliminary data.</text>
</comment>
<dbReference type="SUPFAM" id="SSF51905">
    <property type="entry name" value="FAD/NAD(P)-binding domain"/>
    <property type="match status" value="1"/>
</dbReference>
<organism evidence="7 8">
    <name type="scientific">Streptomyces malaysiensis subsp. samsunensis</name>
    <dbReference type="NCBI Taxonomy" id="459658"/>
    <lineage>
        <taxon>Bacteria</taxon>
        <taxon>Bacillati</taxon>
        <taxon>Actinomycetota</taxon>
        <taxon>Actinomycetes</taxon>
        <taxon>Kitasatosporales</taxon>
        <taxon>Streptomycetaceae</taxon>
        <taxon>Streptomyces</taxon>
        <taxon>Streptomyces violaceusniger group</taxon>
    </lineage>
</organism>
<protein>
    <submittedName>
        <fullName evidence="7">L-2-hydroxyglutarate oxidase</fullName>
        <ecNumber evidence="7">1.1.3.-</ecNumber>
    </submittedName>
</protein>
<keyword evidence="3" id="KW-0274">FAD</keyword>
<comment type="similarity">
    <text evidence="5">Belongs to the L2HGDH family.</text>
</comment>
<evidence type="ECO:0000313" key="8">
    <source>
        <dbReference type="Proteomes" id="UP001142400"/>
    </source>
</evidence>
<dbReference type="Proteomes" id="UP001142400">
    <property type="component" value="Unassembled WGS sequence"/>
</dbReference>
<dbReference type="AlphaFoldDB" id="A0A9X2RY53"/>
<dbReference type="InterPro" id="IPR036188">
    <property type="entry name" value="FAD/NAD-bd_sf"/>
</dbReference>
<dbReference type="EMBL" id="JANIIC010000067">
    <property type="protein sequence ID" value="MCQ8834987.1"/>
    <property type="molecule type" value="Genomic_DNA"/>
</dbReference>
<proteinExistence type="inferred from homology"/>
<dbReference type="RefSeq" id="WP_100806622.1">
    <property type="nucleotide sequence ID" value="NZ_JANIIC010000067.1"/>
</dbReference>
<comment type="cofactor">
    <cofactor evidence="1">
        <name>FAD</name>
        <dbReference type="ChEBI" id="CHEBI:57692"/>
    </cofactor>
</comment>
<evidence type="ECO:0000259" key="6">
    <source>
        <dbReference type="Pfam" id="PF01266"/>
    </source>
</evidence>
<dbReference type="PANTHER" id="PTHR43104:SF2">
    <property type="entry name" value="L-2-HYDROXYGLUTARATE DEHYDROGENASE, MITOCHONDRIAL"/>
    <property type="match status" value="1"/>
</dbReference>
<dbReference type="GO" id="GO:0047545">
    <property type="term" value="F:(S)-2-hydroxyglutarate dehydrogenase activity"/>
    <property type="evidence" value="ECO:0007669"/>
    <property type="project" value="TreeGrafter"/>
</dbReference>
<evidence type="ECO:0000313" key="7">
    <source>
        <dbReference type="EMBL" id="MCQ8834987.1"/>
    </source>
</evidence>
<keyword evidence="4 7" id="KW-0560">Oxidoreductase</keyword>
<dbReference type="Gene3D" id="3.50.50.60">
    <property type="entry name" value="FAD/NAD(P)-binding domain"/>
    <property type="match status" value="1"/>
</dbReference>
<name>A0A9X2RY53_STRMQ</name>
<dbReference type="PANTHER" id="PTHR43104">
    <property type="entry name" value="L-2-HYDROXYGLUTARATE DEHYDROGENASE, MITOCHONDRIAL"/>
    <property type="match status" value="1"/>
</dbReference>
<dbReference type="Gene3D" id="3.30.9.10">
    <property type="entry name" value="D-Amino Acid Oxidase, subunit A, domain 2"/>
    <property type="match status" value="1"/>
</dbReference>
<dbReference type="Pfam" id="PF01266">
    <property type="entry name" value="DAO"/>
    <property type="match status" value="1"/>
</dbReference>
<dbReference type="GO" id="GO:0005737">
    <property type="term" value="C:cytoplasm"/>
    <property type="evidence" value="ECO:0007669"/>
    <property type="project" value="TreeGrafter"/>
</dbReference>
<reference evidence="7" key="1">
    <citation type="submission" date="2022-06" db="EMBL/GenBank/DDBJ databases">
        <title>WGS of actinobacteria.</title>
        <authorList>
            <person name="Thawai C."/>
        </authorList>
    </citation>
    <scope>NUCLEOTIDE SEQUENCE</scope>
    <source>
        <strain evidence="7">DSM 42010</strain>
    </source>
</reference>
<evidence type="ECO:0000256" key="2">
    <source>
        <dbReference type="ARBA" id="ARBA00022630"/>
    </source>
</evidence>
<evidence type="ECO:0000256" key="4">
    <source>
        <dbReference type="ARBA" id="ARBA00023002"/>
    </source>
</evidence>
<dbReference type="NCBIfam" id="NF008726">
    <property type="entry name" value="PRK11728.1"/>
    <property type="match status" value="1"/>
</dbReference>
<accession>A0A9X2RY53</accession>